<name>A0A699JJ39_TANCI</name>
<dbReference type="EMBL" id="BKCJ010410858">
    <property type="protein sequence ID" value="GFA36092.1"/>
    <property type="molecule type" value="Genomic_DNA"/>
</dbReference>
<protein>
    <submittedName>
        <fullName evidence="1">Uncharacterized protein</fullName>
    </submittedName>
</protein>
<sequence>GRIILEASRGKSYCRVTISQRSTPHSSIRLYGWKEPLQSN</sequence>
<feature type="non-terminal residue" evidence="1">
    <location>
        <position position="1"/>
    </location>
</feature>
<comment type="caution">
    <text evidence="1">The sequence shown here is derived from an EMBL/GenBank/DDBJ whole genome shotgun (WGS) entry which is preliminary data.</text>
</comment>
<proteinExistence type="predicted"/>
<dbReference type="AlphaFoldDB" id="A0A699JJ39"/>
<organism evidence="1">
    <name type="scientific">Tanacetum cinerariifolium</name>
    <name type="common">Dalmatian daisy</name>
    <name type="synonym">Chrysanthemum cinerariifolium</name>
    <dbReference type="NCBI Taxonomy" id="118510"/>
    <lineage>
        <taxon>Eukaryota</taxon>
        <taxon>Viridiplantae</taxon>
        <taxon>Streptophyta</taxon>
        <taxon>Embryophyta</taxon>
        <taxon>Tracheophyta</taxon>
        <taxon>Spermatophyta</taxon>
        <taxon>Magnoliopsida</taxon>
        <taxon>eudicotyledons</taxon>
        <taxon>Gunneridae</taxon>
        <taxon>Pentapetalae</taxon>
        <taxon>asterids</taxon>
        <taxon>campanulids</taxon>
        <taxon>Asterales</taxon>
        <taxon>Asteraceae</taxon>
        <taxon>Asteroideae</taxon>
        <taxon>Anthemideae</taxon>
        <taxon>Anthemidinae</taxon>
        <taxon>Tanacetum</taxon>
    </lineage>
</organism>
<reference evidence="1" key="1">
    <citation type="journal article" date="2019" name="Sci. Rep.">
        <title>Draft genome of Tanacetum cinerariifolium, the natural source of mosquito coil.</title>
        <authorList>
            <person name="Yamashiro T."/>
            <person name="Shiraishi A."/>
            <person name="Satake H."/>
            <person name="Nakayama K."/>
        </authorList>
    </citation>
    <scope>NUCLEOTIDE SEQUENCE</scope>
</reference>
<gene>
    <name evidence="1" type="ORF">Tci_608064</name>
</gene>
<evidence type="ECO:0000313" key="1">
    <source>
        <dbReference type="EMBL" id="GFA36092.1"/>
    </source>
</evidence>
<accession>A0A699JJ39</accession>